<dbReference type="Proteomes" id="UP000236333">
    <property type="component" value="Unassembled WGS sequence"/>
</dbReference>
<keyword evidence="2" id="KW-1185">Reference proteome</keyword>
<dbReference type="AlphaFoldDB" id="A0A2J7ZQ95"/>
<evidence type="ECO:0000313" key="2">
    <source>
        <dbReference type="Proteomes" id="UP000236333"/>
    </source>
</evidence>
<reference evidence="1 2" key="1">
    <citation type="journal article" date="2017" name="Mol. Biol. Evol.">
        <title>The 4-celled Tetrabaena socialis nuclear genome reveals the essential components for genetic control of cell number at the origin of multicellularity in the volvocine lineage.</title>
        <authorList>
            <person name="Featherston J."/>
            <person name="Arakaki Y."/>
            <person name="Hanschen E.R."/>
            <person name="Ferris P.J."/>
            <person name="Michod R.E."/>
            <person name="Olson B.J.S.C."/>
            <person name="Nozaki H."/>
            <person name="Durand P.M."/>
        </authorList>
    </citation>
    <scope>NUCLEOTIDE SEQUENCE [LARGE SCALE GENOMIC DNA]</scope>
    <source>
        <strain evidence="1 2">NIES-571</strain>
    </source>
</reference>
<dbReference type="OrthoDB" id="559395at2759"/>
<comment type="caution">
    <text evidence="1">The sequence shown here is derived from an EMBL/GenBank/DDBJ whole genome shotgun (WGS) entry which is preliminary data.</text>
</comment>
<feature type="non-terminal residue" evidence="1">
    <location>
        <position position="112"/>
    </location>
</feature>
<evidence type="ECO:0000313" key="1">
    <source>
        <dbReference type="EMBL" id="PNH02437.1"/>
    </source>
</evidence>
<sequence length="112" mass="12358">MYKVDSVEVFALLMNALRQTDTVFFPPALWKASRRDLARALLGDVSAAGCREALEALAAKRLIGVTEREAAAAVPAALKWVAVTKAQPEWRTFRPLLRRVMDANPTPPVQVK</sequence>
<name>A0A2J7ZQ95_9CHLO</name>
<dbReference type="EMBL" id="PGGS01000656">
    <property type="protein sequence ID" value="PNH02437.1"/>
    <property type="molecule type" value="Genomic_DNA"/>
</dbReference>
<protein>
    <submittedName>
        <fullName evidence="1">Uncharacterized protein</fullName>
    </submittedName>
</protein>
<accession>A0A2J7ZQ95</accession>
<gene>
    <name evidence="1" type="ORF">TSOC_011578</name>
</gene>
<proteinExistence type="predicted"/>
<organism evidence="1 2">
    <name type="scientific">Tetrabaena socialis</name>
    <dbReference type="NCBI Taxonomy" id="47790"/>
    <lineage>
        <taxon>Eukaryota</taxon>
        <taxon>Viridiplantae</taxon>
        <taxon>Chlorophyta</taxon>
        <taxon>core chlorophytes</taxon>
        <taxon>Chlorophyceae</taxon>
        <taxon>CS clade</taxon>
        <taxon>Chlamydomonadales</taxon>
        <taxon>Tetrabaenaceae</taxon>
        <taxon>Tetrabaena</taxon>
    </lineage>
</organism>